<proteinExistence type="predicted"/>
<dbReference type="EMBL" id="NCVQ01000002">
    <property type="protein sequence ID" value="PWZ44139.1"/>
    <property type="molecule type" value="Genomic_DNA"/>
</dbReference>
<comment type="caution">
    <text evidence="1">The sequence shown here is derived from an EMBL/GenBank/DDBJ whole genome shotgun (WGS) entry which is preliminary data.</text>
</comment>
<reference evidence="1 2" key="1">
    <citation type="journal article" date="2018" name="Nat. Genet.">
        <title>Extensive intraspecific gene order and gene structural variations between Mo17 and other maize genomes.</title>
        <authorList>
            <person name="Sun S."/>
            <person name="Zhou Y."/>
            <person name="Chen J."/>
            <person name="Shi J."/>
            <person name="Zhao H."/>
            <person name="Zhao H."/>
            <person name="Song W."/>
            <person name="Zhang M."/>
            <person name="Cui Y."/>
            <person name="Dong X."/>
            <person name="Liu H."/>
            <person name="Ma X."/>
            <person name="Jiao Y."/>
            <person name="Wang B."/>
            <person name="Wei X."/>
            <person name="Stein J.C."/>
            <person name="Glaubitz J.C."/>
            <person name="Lu F."/>
            <person name="Yu G."/>
            <person name="Liang C."/>
            <person name="Fengler K."/>
            <person name="Li B."/>
            <person name="Rafalski A."/>
            <person name="Schnable P.S."/>
            <person name="Ware D.H."/>
            <person name="Buckler E.S."/>
            <person name="Lai J."/>
        </authorList>
    </citation>
    <scope>NUCLEOTIDE SEQUENCE [LARGE SCALE GENOMIC DNA]</scope>
    <source>
        <strain evidence="2">cv. Missouri 17</strain>
        <tissue evidence="1">Seedling</tissue>
    </source>
</reference>
<organism evidence="1 2">
    <name type="scientific">Zea mays</name>
    <name type="common">Maize</name>
    <dbReference type="NCBI Taxonomy" id="4577"/>
    <lineage>
        <taxon>Eukaryota</taxon>
        <taxon>Viridiplantae</taxon>
        <taxon>Streptophyta</taxon>
        <taxon>Embryophyta</taxon>
        <taxon>Tracheophyta</taxon>
        <taxon>Spermatophyta</taxon>
        <taxon>Magnoliopsida</taxon>
        <taxon>Liliopsida</taxon>
        <taxon>Poales</taxon>
        <taxon>Poaceae</taxon>
        <taxon>PACMAD clade</taxon>
        <taxon>Panicoideae</taxon>
        <taxon>Andropogonodae</taxon>
        <taxon>Andropogoneae</taxon>
        <taxon>Tripsacinae</taxon>
        <taxon>Zea</taxon>
    </lineage>
</organism>
<evidence type="ECO:0000313" key="1">
    <source>
        <dbReference type="EMBL" id="PWZ44139.1"/>
    </source>
</evidence>
<gene>
    <name evidence="1" type="ORF">Zm00014a_016976</name>
</gene>
<protein>
    <submittedName>
        <fullName evidence="1">Uncharacterized protein</fullName>
    </submittedName>
</protein>
<sequence>MLQSTVQN</sequence>
<evidence type="ECO:0000313" key="2">
    <source>
        <dbReference type="Proteomes" id="UP000251960"/>
    </source>
</evidence>
<accession>A0A3L6G8D0</accession>
<name>A0A3L6G8D0_MAIZE</name>
<dbReference type="Proteomes" id="UP000251960">
    <property type="component" value="Chromosome 10"/>
</dbReference>